<proteinExistence type="predicted"/>
<evidence type="ECO:0000313" key="1">
    <source>
        <dbReference type="EMBL" id="KDO59782.1"/>
    </source>
</evidence>
<dbReference type="PANTHER" id="PTHR48045:SF34">
    <property type="entry name" value="ISOFLAVONE 7-O-GLUCOSYLTRANSFERASE 1-LIKE"/>
    <property type="match status" value="1"/>
</dbReference>
<dbReference type="STRING" id="2711.A0A067F8I4"/>
<evidence type="ECO:0000313" key="2">
    <source>
        <dbReference type="Proteomes" id="UP000027120"/>
    </source>
</evidence>
<gene>
    <name evidence="1" type="ORF">CISIN_1g035863mg</name>
</gene>
<organism evidence="1 2">
    <name type="scientific">Citrus sinensis</name>
    <name type="common">Sweet orange</name>
    <name type="synonym">Citrus aurantium var. sinensis</name>
    <dbReference type="NCBI Taxonomy" id="2711"/>
    <lineage>
        <taxon>Eukaryota</taxon>
        <taxon>Viridiplantae</taxon>
        <taxon>Streptophyta</taxon>
        <taxon>Embryophyta</taxon>
        <taxon>Tracheophyta</taxon>
        <taxon>Spermatophyta</taxon>
        <taxon>Magnoliopsida</taxon>
        <taxon>eudicotyledons</taxon>
        <taxon>Gunneridae</taxon>
        <taxon>Pentapetalae</taxon>
        <taxon>rosids</taxon>
        <taxon>malvids</taxon>
        <taxon>Sapindales</taxon>
        <taxon>Rutaceae</taxon>
        <taxon>Aurantioideae</taxon>
        <taxon>Citrus</taxon>
    </lineage>
</organism>
<dbReference type="SMR" id="A0A067F8I4"/>
<name>A0A067F8I4_CITSI</name>
<dbReference type="Proteomes" id="UP000027120">
    <property type="component" value="Unassembled WGS sequence"/>
</dbReference>
<dbReference type="Gene3D" id="3.40.50.2000">
    <property type="entry name" value="Glycogen Phosphorylase B"/>
    <property type="match status" value="2"/>
</dbReference>
<sequence>MVNEVLKIGVGVGIQKWCRIVGDFVKREKIEKAVNEIMVGDRAEEMRSRAKALGKMAKRAVENGGSSYSDLSALIEENCSRWCNSGESARIFLCEIATEEEGLRRLFWAPAPTVVQAFQILQSFSCCLRAGLSVVTGPVSVFAEQF</sequence>
<dbReference type="EMBL" id="KK784937">
    <property type="protein sequence ID" value="KDO59782.1"/>
    <property type="molecule type" value="Genomic_DNA"/>
</dbReference>
<dbReference type="PANTHER" id="PTHR48045">
    <property type="entry name" value="UDP-GLYCOSYLTRANSFERASE 72B1"/>
    <property type="match status" value="1"/>
</dbReference>
<dbReference type="SUPFAM" id="SSF53756">
    <property type="entry name" value="UDP-Glycosyltransferase/glycogen phosphorylase"/>
    <property type="match status" value="1"/>
</dbReference>
<dbReference type="AlphaFoldDB" id="A0A067F8I4"/>
<reference evidence="1 2" key="1">
    <citation type="submission" date="2014-04" db="EMBL/GenBank/DDBJ databases">
        <authorList>
            <consortium name="International Citrus Genome Consortium"/>
            <person name="Gmitter F."/>
            <person name="Chen C."/>
            <person name="Farmerie W."/>
            <person name="Harkins T."/>
            <person name="Desany B."/>
            <person name="Mohiuddin M."/>
            <person name="Kodira C."/>
            <person name="Borodovsky M."/>
            <person name="Lomsadze A."/>
            <person name="Burns P."/>
            <person name="Jenkins J."/>
            <person name="Prochnik S."/>
            <person name="Shu S."/>
            <person name="Chapman J."/>
            <person name="Pitluck S."/>
            <person name="Schmutz J."/>
            <person name="Rokhsar D."/>
        </authorList>
    </citation>
    <scope>NUCLEOTIDE SEQUENCE</scope>
</reference>
<protein>
    <submittedName>
        <fullName evidence="1">Uncharacterized protein</fullName>
    </submittedName>
</protein>
<accession>A0A067F8I4</accession>
<keyword evidence="2" id="KW-1185">Reference proteome</keyword>